<organism evidence="1 2">
    <name type="scientific">Agrocybe chaxingu</name>
    <dbReference type="NCBI Taxonomy" id="84603"/>
    <lineage>
        <taxon>Eukaryota</taxon>
        <taxon>Fungi</taxon>
        <taxon>Dikarya</taxon>
        <taxon>Basidiomycota</taxon>
        <taxon>Agaricomycotina</taxon>
        <taxon>Agaricomycetes</taxon>
        <taxon>Agaricomycetidae</taxon>
        <taxon>Agaricales</taxon>
        <taxon>Agaricineae</taxon>
        <taxon>Strophariaceae</taxon>
        <taxon>Agrocybe</taxon>
    </lineage>
</organism>
<accession>A0A9W8JYC9</accession>
<keyword evidence="2" id="KW-1185">Reference proteome</keyword>
<evidence type="ECO:0000313" key="1">
    <source>
        <dbReference type="EMBL" id="KAJ3506488.1"/>
    </source>
</evidence>
<reference evidence="1" key="1">
    <citation type="submission" date="2022-07" db="EMBL/GenBank/DDBJ databases">
        <title>Genome Sequence of Agrocybe chaxingu.</title>
        <authorList>
            <person name="Buettner E."/>
        </authorList>
    </citation>
    <scope>NUCLEOTIDE SEQUENCE</scope>
    <source>
        <strain evidence="1">MP-N11</strain>
    </source>
</reference>
<dbReference type="AlphaFoldDB" id="A0A9W8JYC9"/>
<evidence type="ECO:0000313" key="2">
    <source>
        <dbReference type="Proteomes" id="UP001148786"/>
    </source>
</evidence>
<dbReference type="Proteomes" id="UP001148786">
    <property type="component" value="Unassembled WGS sequence"/>
</dbReference>
<proteinExistence type="predicted"/>
<sequence>MNTLEDCINWLSTTLERFQLANDLCDSDLLQKLQSRLKKIQHLTQHVANKMDNIDDKVEDICAILFKLKRSGALLHSDTLFGKRCC</sequence>
<name>A0A9W8JYC9_9AGAR</name>
<gene>
    <name evidence="1" type="ORF">NLJ89_g6843</name>
</gene>
<protein>
    <submittedName>
        <fullName evidence="1">Uncharacterized protein</fullName>
    </submittedName>
</protein>
<comment type="caution">
    <text evidence="1">The sequence shown here is derived from an EMBL/GenBank/DDBJ whole genome shotgun (WGS) entry which is preliminary data.</text>
</comment>
<dbReference type="EMBL" id="JANKHO010000761">
    <property type="protein sequence ID" value="KAJ3506488.1"/>
    <property type="molecule type" value="Genomic_DNA"/>
</dbReference>